<evidence type="ECO:0000256" key="8">
    <source>
        <dbReference type="ARBA" id="ARBA00022989"/>
    </source>
</evidence>
<dbReference type="InterPro" id="IPR039421">
    <property type="entry name" value="Type_1_exporter"/>
</dbReference>
<dbReference type="RefSeq" id="WP_233276165.1">
    <property type="nucleotide sequence ID" value="NZ_JJRY01000013.1"/>
</dbReference>
<accession>A0A072NIX9</accession>
<evidence type="ECO:0000259" key="12">
    <source>
        <dbReference type="PROSITE" id="PS50929"/>
    </source>
</evidence>
<dbReference type="SMART" id="SM00382">
    <property type="entry name" value="AAA"/>
    <property type="match status" value="1"/>
</dbReference>
<keyword evidence="8 10" id="KW-1133">Transmembrane helix</keyword>
<dbReference type="CDD" id="cd18588">
    <property type="entry name" value="ABC_6TM_CyaB_HlyB_like"/>
    <property type="match status" value="1"/>
</dbReference>
<evidence type="ECO:0000256" key="1">
    <source>
        <dbReference type="ARBA" id="ARBA00004651"/>
    </source>
</evidence>
<keyword evidence="7" id="KW-0067">ATP-binding</keyword>
<dbReference type="EMBL" id="JJRY01000013">
    <property type="protein sequence ID" value="KEF37624.1"/>
    <property type="molecule type" value="Genomic_DNA"/>
</dbReference>
<evidence type="ECO:0000256" key="6">
    <source>
        <dbReference type="ARBA" id="ARBA00022807"/>
    </source>
</evidence>
<dbReference type="PROSITE" id="PS50893">
    <property type="entry name" value="ABC_TRANSPORTER_2"/>
    <property type="match status" value="1"/>
</dbReference>
<dbReference type="GO" id="GO:0030253">
    <property type="term" value="P:protein secretion by the type I secretion system"/>
    <property type="evidence" value="ECO:0007669"/>
    <property type="project" value="InterPro"/>
</dbReference>
<dbReference type="AlphaFoldDB" id="A0A072NIX9"/>
<dbReference type="InterPro" id="IPR005074">
    <property type="entry name" value="Peptidase_C39"/>
</dbReference>
<name>A0A072NIX9_SCHAZ</name>
<feature type="transmembrane region" description="Helical" evidence="10">
    <location>
        <begin position="161"/>
        <end position="183"/>
    </location>
</feature>
<evidence type="ECO:0000313" key="14">
    <source>
        <dbReference type="EMBL" id="KEF37624.1"/>
    </source>
</evidence>
<dbReference type="InterPro" id="IPR036640">
    <property type="entry name" value="ABC1_TM_sf"/>
</dbReference>
<dbReference type="InterPro" id="IPR010132">
    <property type="entry name" value="ATPase_T1SS_HlyB"/>
</dbReference>
<dbReference type="PANTHER" id="PTHR24221">
    <property type="entry name" value="ATP-BINDING CASSETTE SUB-FAMILY B"/>
    <property type="match status" value="1"/>
</dbReference>
<dbReference type="Pfam" id="PF00664">
    <property type="entry name" value="ABC_membrane"/>
    <property type="match status" value="1"/>
</dbReference>
<evidence type="ECO:0000256" key="2">
    <source>
        <dbReference type="ARBA" id="ARBA00022448"/>
    </source>
</evidence>
<dbReference type="PROSITE" id="PS50929">
    <property type="entry name" value="ABC_TM1F"/>
    <property type="match status" value="1"/>
</dbReference>
<keyword evidence="5" id="KW-0547">Nucleotide-binding</keyword>
<dbReference type="GO" id="GO:0016887">
    <property type="term" value="F:ATP hydrolysis activity"/>
    <property type="evidence" value="ECO:0007669"/>
    <property type="project" value="InterPro"/>
</dbReference>
<dbReference type="SUPFAM" id="SSF52540">
    <property type="entry name" value="P-loop containing nucleoside triphosphate hydrolases"/>
    <property type="match status" value="1"/>
</dbReference>
<dbReference type="GO" id="GO:0008234">
    <property type="term" value="F:cysteine-type peptidase activity"/>
    <property type="evidence" value="ECO:0007669"/>
    <property type="project" value="UniProtKB-KW"/>
</dbReference>
<feature type="domain" description="ABC transmembrane type-1" evidence="12">
    <location>
        <begin position="161"/>
        <end position="440"/>
    </location>
</feature>
<dbReference type="CDD" id="cd02417">
    <property type="entry name" value="Peptidase_C39_likeA"/>
    <property type="match status" value="1"/>
</dbReference>
<evidence type="ECO:0000256" key="10">
    <source>
        <dbReference type="SAM" id="Phobius"/>
    </source>
</evidence>
<evidence type="ECO:0000259" key="13">
    <source>
        <dbReference type="PROSITE" id="PS50990"/>
    </source>
</evidence>
<dbReference type="GO" id="GO:0005886">
    <property type="term" value="C:plasma membrane"/>
    <property type="evidence" value="ECO:0007669"/>
    <property type="project" value="UniProtKB-SubCell"/>
</dbReference>
<dbReference type="InterPro" id="IPR017871">
    <property type="entry name" value="ABC_transporter-like_CS"/>
</dbReference>
<comment type="caution">
    <text evidence="14">The sequence shown here is derived from an EMBL/GenBank/DDBJ whole genome shotgun (WGS) entry which is preliminary data.</text>
</comment>
<evidence type="ECO:0000256" key="9">
    <source>
        <dbReference type="ARBA" id="ARBA00023136"/>
    </source>
</evidence>
<dbReference type="InterPro" id="IPR003593">
    <property type="entry name" value="AAA+_ATPase"/>
</dbReference>
<comment type="subcellular location">
    <subcellularLocation>
        <location evidence="1">Cell membrane</location>
        <topology evidence="1">Multi-pass membrane protein</topology>
    </subcellularLocation>
</comment>
<feature type="transmembrane region" description="Helical" evidence="10">
    <location>
        <begin position="195"/>
        <end position="215"/>
    </location>
</feature>
<gene>
    <name evidence="14" type="ORF">M670_03206</name>
</gene>
<protein>
    <submittedName>
        <fullName evidence="14">Type I secretion system ABC transporter, HlyB family</fullName>
    </submittedName>
</protein>
<feature type="transmembrane region" description="Helical" evidence="10">
    <location>
        <begin position="274"/>
        <end position="293"/>
    </location>
</feature>
<dbReference type="GO" id="GO:0006508">
    <property type="term" value="P:proteolysis"/>
    <property type="evidence" value="ECO:0007669"/>
    <property type="project" value="InterPro"/>
</dbReference>
<keyword evidence="2" id="KW-0813">Transport</keyword>
<evidence type="ECO:0000259" key="11">
    <source>
        <dbReference type="PROSITE" id="PS50893"/>
    </source>
</evidence>
<evidence type="ECO:0000256" key="3">
    <source>
        <dbReference type="ARBA" id="ARBA00022475"/>
    </source>
</evidence>
<keyword evidence="6" id="KW-0378">Hydrolase</keyword>
<dbReference type="Gene3D" id="3.90.70.10">
    <property type="entry name" value="Cysteine proteinases"/>
    <property type="match status" value="1"/>
</dbReference>
<dbReference type="InterPro" id="IPR027417">
    <property type="entry name" value="P-loop_NTPase"/>
</dbReference>
<dbReference type="PROSITE" id="PS50990">
    <property type="entry name" value="PEPTIDASE_C39"/>
    <property type="match status" value="1"/>
</dbReference>
<organism evidence="14 15">
    <name type="scientific">Schinkia azotoformans MEV2011</name>
    <dbReference type="NCBI Taxonomy" id="1348973"/>
    <lineage>
        <taxon>Bacteria</taxon>
        <taxon>Bacillati</taxon>
        <taxon>Bacillota</taxon>
        <taxon>Bacilli</taxon>
        <taxon>Bacillales</taxon>
        <taxon>Bacillaceae</taxon>
        <taxon>Calidifontibacillus/Schinkia group</taxon>
        <taxon>Schinkia</taxon>
    </lineage>
</organism>
<dbReference type="PROSITE" id="PS00211">
    <property type="entry name" value="ABC_TRANSPORTER_1"/>
    <property type="match status" value="1"/>
</dbReference>
<dbReference type="Proteomes" id="UP000027936">
    <property type="component" value="Unassembled WGS sequence"/>
</dbReference>
<dbReference type="Pfam" id="PF03412">
    <property type="entry name" value="Peptidase_C39"/>
    <property type="match status" value="1"/>
</dbReference>
<feature type="transmembrane region" description="Helical" evidence="10">
    <location>
        <begin position="393"/>
        <end position="417"/>
    </location>
</feature>
<dbReference type="Gene3D" id="1.20.1560.10">
    <property type="entry name" value="ABC transporter type 1, transmembrane domain"/>
    <property type="match status" value="1"/>
</dbReference>
<keyword evidence="9 10" id="KW-0472">Membrane</keyword>
<dbReference type="SUPFAM" id="SSF90123">
    <property type="entry name" value="ABC transporter transmembrane region"/>
    <property type="match status" value="1"/>
</dbReference>
<dbReference type="PATRIC" id="fig|1348973.3.peg.3085"/>
<proteinExistence type="predicted"/>
<dbReference type="NCBIfam" id="TIGR01846">
    <property type="entry name" value="type_I_sec_HlyB"/>
    <property type="match status" value="1"/>
</dbReference>
<dbReference type="InterPro" id="IPR011527">
    <property type="entry name" value="ABC1_TM_dom"/>
</dbReference>
<reference evidence="14 15" key="1">
    <citation type="submission" date="2014-04" db="EMBL/GenBank/DDBJ databases">
        <title>Draft genome sequence of Bacillus azotoformans MEV2011, a (co-) denitrifying strain unable to grow in the presence of oxygen.</title>
        <authorList>
            <person name="Nielsen M."/>
            <person name="Schreiber L."/>
            <person name="Finster K."/>
            <person name="Schramm A."/>
        </authorList>
    </citation>
    <scope>NUCLEOTIDE SEQUENCE [LARGE SCALE GENOMIC DNA]</scope>
    <source>
        <strain evidence="14 15">MEV2011</strain>
    </source>
</reference>
<feature type="domain" description="Peptidase C39" evidence="13">
    <location>
        <begin position="9"/>
        <end position="130"/>
    </location>
</feature>
<dbReference type="FunFam" id="3.40.50.300:FF:000299">
    <property type="entry name" value="ABC transporter ATP-binding protein/permease"/>
    <property type="match status" value="1"/>
</dbReference>
<dbReference type="PANTHER" id="PTHR24221:SF647">
    <property type="entry name" value="BLL6336 PROTEIN"/>
    <property type="match status" value="1"/>
</dbReference>
<feature type="transmembrane region" description="Helical" evidence="10">
    <location>
        <begin position="299"/>
        <end position="319"/>
    </location>
</feature>
<sequence length="714" mass="80330">MEALEKKPNPESGIDSGLISFIIIANYHGLAADPSQIRHQLALGDGKMSDFEILKVAKHFKLKAKVIQSNTEKITKLTFPAIAEFNSGEYVVLGKADQDKVLLISAHKRNPEMMSMDEFKSQWTGKIILFVKRSFIDEQQKFGMKWFIPTILKYRKMFSEVLIATFTLQLFGLVTPIITQVIIDKVLVHNGVSTLNVLIIGLIAIALFEVTLSIAKNYVFVHTTSRIDVTLGAKLFKHMCYLPLRYFEVRRIGETIARVRELENVRRFITGPPLTSGLDAMFIVVYIAVMFFYSTTLTFVVLGVLPIYVLLSAIITPLLRRRLEESFQRGAQSQSFLVEAVSGIQTIKSFALEPEMNKKWENLLSDYTKANFKTANLSGIAGALGQFIQRVSYLVILWLGAHLVIKGTISLGQLIAFQMLSGRVSEPVLRLVQMWQDYQQAGISIKKLSDVLNTRTEISVDTVKTRLPMIKGHIRFENVRFRYDVDGPEIIRNLSIDIRPGTTVGVVGRSGSGKSTLSKLIQRLYIPESGKILIDGIDLSLADTAWLRRQIGVVLQENFLFNGTIRENIAIHYPSASMEQIIHAAQLAGAHQFILELREGYDTMVGEKGSSLSGGQRQRVAIARALLTNPRILIFDEATSALDYESEKIIQANINKICEGRTVIIIAHRLSTLQDADKIIVIDRGELKEFGSHEELMKREGLYRYLYSQQERGL</sequence>
<feature type="domain" description="ABC transporter" evidence="11">
    <location>
        <begin position="474"/>
        <end position="709"/>
    </location>
</feature>
<dbReference type="Pfam" id="PF00005">
    <property type="entry name" value="ABC_tran"/>
    <property type="match status" value="1"/>
</dbReference>
<evidence type="ECO:0000256" key="5">
    <source>
        <dbReference type="ARBA" id="ARBA00022741"/>
    </source>
</evidence>
<evidence type="ECO:0000256" key="7">
    <source>
        <dbReference type="ARBA" id="ARBA00022840"/>
    </source>
</evidence>
<dbReference type="InterPro" id="IPR039395">
    <property type="entry name" value="Peptidase_C39-like_A"/>
</dbReference>
<keyword evidence="6" id="KW-0788">Thiol protease</keyword>
<dbReference type="Gene3D" id="3.40.50.300">
    <property type="entry name" value="P-loop containing nucleotide triphosphate hydrolases"/>
    <property type="match status" value="1"/>
</dbReference>
<keyword evidence="3" id="KW-1003">Cell membrane</keyword>
<dbReference type="GO" id="GO:0030256">
    <property type="term" value="C:type I protein secretion system complex"/>
    <property type="evidence" value="ECO:0007669"/>
    <property type="project" value="InterPro"/>
</dbReference>
<evidence type="ECO:0000256" key="4">
    <source>
        <dbReference type="ARBA" id="ARBA00022692"/>
    </source>
</evidence>
<dbReference type="GO" id="GO:0005524">
    <property type="term" value="F:ATP binding"/>
    <property type="evidence" value="ECO:0007669"/>
    <property type="project" value="UniProtKB-KW"/>
</dbReference>
<dbReference type="GO" id="GO:0034040">
    <property type="term" value="F:ATPase-coupled lipid transmembrane transporter activity"/>
    <property type="evidence" value="ECO:0007669"/>
    <property type="project" value="TreeGrafter"/>
</dbReference>
<keyword evidence="6" id="KW-0645">Protease</keyword>
<dbReference type="InterPro" id="IPR003439">
    <property type="entry name" value="ABC_transporter-like_ATP-bd"/>
</dbReference>
<evidence type="ECO:0000313" key="15">
    <source>
        <dbReference type="Proteomes" id="UP000027936"/>
    </source>
</evidence>
<dbReference type="GO" id="GO:0140359">
    <property type="term" value="F:ABC-type transporter activity"/>
    <property type="evidence" value="ECO:0007669"/>
    <property type="project" value="InterPro"/>
</dbReference>
<keyword evidence="4 10" id="KW-0812">Transmembrane</keyword>